<dbReference type="CDD" id="cd16936">
    <property type="entry name" value="HATPase_RsbW-like"/>
    <property type="match status" value="1"/>
</dbReference>
<dbReference type="AlphaFoldDB" id="A0A0L8MH76"/>
<dbReference type="InterPro" id="IPR036890">
    <property type="entry name" value="HATPase_C_sf"/>
</dbReference>
<feature type="domain" description="Histidine kinase/HSP90-like ATPase" evidence="2">
    <location>
        <begin position="2"/>
        <end position="68"/>
    </location>
</feature>
<feature type="non-terminal residue" evidence="3">
    <location>
        <position position="74"/>
    </location>
</feature>
<evidence type="ECO:0000256" key="1">
    <source>
        <dbReference type="SAM" id="MobiDB-lite"/>
    </source>
</evidence>
<evidence type="ECO:0000313" key="4">
    <source>
        <dbReference type="Proteomes" id="UP000037084"/>
    </source>
</evidence>
<proteinExistence type="predicted"/>
<evidence type="ECO:0000259" key="2">
    <source>
        <dbReference type="Pfam" id="PF13581"/>
    </source>
</evidence>
<organism evidence="3 4">
    <name type="scientific">Streptomyces virginiae</name>
    <name type="common">Streptomyces cinnamonensis</name>
    <dbReference type="NCBI Taxonomy" id="1961"/>
    <lineage>
        <taxon>Bacteria</taxon>
        <taxon>Bacillati</taxon>
        <taxon>Actinomycetota</taxon>
        <taxon>Actinomycetes</taxon>
        <taxon>Kitasatosporales</taxon>
        <taxon>Streptomycetaceae</taxon>
        <taxon>Streptomyces</taxon>
    </lineage>
</organism>
<evidence type="ECO:0000313" key="3">
    <source>
        <dbReference type="EMBL" id="KOG49747.1"/>
    </source>
</evidence>
<name>A0A0L8MH76_STRVG</name>
<reference evidence="4" key="1">
    <citation type="submission" date="2015-07" db="EMBL/GenBank/DDBJ databases">
        <authorList>
            <consortium name="Consortium for Microbial Forensics and Genomics (microFORGE)"/>
            <person name="Knight B.M."/>
            <person name="Roberts D.P."/>
            <person name="Lin D."/>
            <person name="Hari K."/>
            <person name="Fletcher J."/>
            <person name="Melcher U."/>
            <person name="Blagden T."/>
            <person name="Winegar R.A."/>
        </authorList>
    </citation>
    <scope>NUCLEOTIDE SEQUENCE [LARGE SCALE GENOMIC DNA]</scope>
    <source>
        <strain evidence="4">NRRL B-1447</strain>
    </source>
</reference>
<dbReference type="EMBL" id="LGUV01000241">
    <property type="protein sequence ID" value="KOG49747.1"/>
    <property type="molecule type" value="Genomic_DNA"/>
</dbReference>
<dbReference type="SUPFAM" id="SSF55874">
    <property type="entry name" value="ATPase domain of HSP90 chaperone/DNA topoisomerase II/histidine kinase"/>
    <property type="match status" value="1"/>
</dbReference>
<comment type="caution">
    <text evidence="3">The sequence shown here is derived from an EMBL/GenBank/DDBJ whole genome shotgun (WGS) entry which is preliminary data.</text>
</comment>
<feature type="region of interest" description="Disordered" evidence="1">
    <location>
        <begin position="46"/>
        <end position="74"/>
    </location>
</feature>
<feature type="compositionally biased region" description="Basic and acidic residues" evidence="1">
    <location>
        <begin position="62"/>
        <end position="74"/>
    </location>
</feature>
<dbReference type="Proteomes" id="UP000037084">
    <property type="component" value="Unassembled WGS sequence"/>
</dbReference>
<dbReference type="Gene3D" id="3.30.565.10">
    <property type="entry name" value="Histidine kinase-like ATPase, C-terminal domain"/>
    <property type="match status" value="1"/>
</dbReference>
<accession>A0A0L8MH76</accession>
<dbReference type="InterPro" id="IPR003594">
    <property type="entry name" value="HATPase_dom"/>
</dbReference>
<dbReference type="Pfam" id="PF13581">
    <property type="entry name" value="HATPase_c_2"/>
    <property type="match status" value="1"/>
</dbReference>
<protein>
    <recommendedName>
        <fullName evidence="2">Histidine kinase/HSP90-like ATPase domain-containing protein</fullName>
    </recommendedName>
</protein>
<sequence length="74" mass="7982">MNDDTADNLLLIVSELVTNAIEHALPPLTLHLNHPTNNTMTIAVTDGGPATHHGPWTTNCTPDEHGRGNNIIDH</sequence>
<gene>
    <name evidence="3" type="ORF">ADK75_19090</name>
</gene>